<dbReference type="SUPFAM" id="SSF46689">
    <property type="entry name" value="Homeodomain-like"/>
    <property type="match status" value="1"/>
</dbReference>
<dbReference type="Proteomes" id="UP001523565">
    <property type="component" value="Unassembled WGS sequence"/>
</dbReference>
<sequence length="204" mass="23354">MRLLNEKTKSAILEAGKKEFLEYGFEKASLRRIAAIAQVTTGAIYTYFPDKGALFEALVREPAEELKGHFLKATKTMDETLSEDISSWRKWLDVDPRSLVDFLYQHFEAFHLLCCKASGTSYEGYMNGLAEMETAATTHLIKHLQQSKVLKRELEEELIHIITSTYYAGIFEPIAHEMPKEKALQYVEVLGEFYTAGWQKILGF</sequence>
<evidence type="ECO:0000313" key="5">
    <source>
        <dbReference type="Proteomes" id="UP001523565"/>
    </source>
</evidence>
<dbReference type="RefSeq" id="WP_262069317.1">
    <property type="nucleotide sequence ID" value="NZ_JAMXOC010000013.1"/>
</dbReference>
<name>A0ABT1EIA6_9FIRM</name>
<feature type="domain" description="HTH tetR-type" evidence="3">
    <location>
        <begin position="6"/>
        <end position="66"/>
    </location>
</feature>
<evidence type="ECO:0000259" key="3">
    <source>
        <dbReference type="PROSITE" id="PS50977"/>
    </source>
</evidence>
<organism evidence="4 5">
    <name type="scientific">Ohessyouella blattaphilus</name>
    <dbReference type="NCBI Taxonomy" id="2949333"/>
    <lineage>
        <taxon>Bacteria</taxon>
        <taxon>Bacillati</taxon>
        <taxon>Bacillota</taxon>
        <taxon>Clostridia</taxon>
        <taxon>Lachnospirales</taxon>
        <taxon>Lachnospiraceae</taxon>
        <taxon>Ohessyouella</taxon>
    </lineage>
</organism>
<dbReference type="PROSITE" id="PS01081">
    <property type="entry name" value="HTH_TETR_1"/>
    <property type="match status" value="1"/>
</dbReference>
<reference evidence="4 5" key="1">
    <citation type="journal article" date="2022" name="Genome Biol. Evol.">
        <title>Host diet, physiology and behaviors set the stage for Lachnospiraceae cladogenesis.</title>
        <authorList>
            <person name="Vera-Ponce De Leon A."/>
            <person name="Schneider M."/>
            <person name="Jahnes B.C."/>
            <person name="Sadowski V."/>
            <person name="Camuy-Velez L.A."/>
            <person name="Duan J."/>
            <person name="Sabree Z.L."/>
        </authorList>
    </citation>
    <scope>NUCLEOTIDE SEQUENCE [LARGE SCALE GENOMIC DNA]</scope>
    <source>
        <strain evidence="4 5">PAL227</strain>
    </source>
</reference>
<dbReference type="InterPro" id="IPR001647">
    <property type="entry name" value="HTH_TetR"/>
</dbReference>
<dbReference type="InterPro" id="IPR023772">
    <property type="entry name" value="DNA-bd_HTH_TetR-type_CS"/>
</dbReference>
<dbReference type="PROSITE" id="PS50977">
    <property type="entry name" value="HTH_TETR_2"/>
    <property type="match status" value="1"/>
</dbReference>
<keyword evidence="5" id="KW-1185">Reference proteome</keyword>
<dbReference type="PANTHER" id="PTHR43479">
    <property type="entry name" value="ACREF/ENVCD OPERON REPRESSOR-RELATED"/>
    <property type="match status" value="1"/>
</dbReference>
<proteinExistence type="predicted"/>
<dbReference type="InterPro" id="IPR050624">
    <property type="entry name" value="HTH-type_Tx_Regulator"/>
</dbReference>
<dbReference type="PANTHER" id="PTHR43479:SF11">
    <property type="entry name" value="ACREF_ENVCD OPERON REPRESSOR-RELATED"/>
    <property type="match status" value="1"/>
</dbReference>
<protein>
    <submittedName>
        <fullName evidence="4">TetR/AcrR family transcriptional regulator</fullName>
    </submittedName>
</protein>
<evidence type="ECO:0000256" key="2">
    <source>
        <dbReference type="PROSITE-ProRule" id="PRU00335"/>
    </source>
</evidence>
<dbReference type="Pfam" id="PF00440">
    <property type="entry name" value="TetR_N"/>
    <property type="match status" value="1"/>
</dbReference>
<comment type="caution">
    <text evidence="4">The sequence shown here is derived from an EMBL/GenBank/DDBJ whole genome shotgun (WGS) entry which is preliminary data.</text>
</comment>
<keyword evidence="1 2" id="KW-0238">DNA-binding</keyword>
<dbReference type="EMBL" id="JAMZFV010000013">
    <property type="protein sequence ID" value="MCP1110437.1"/>
    <property type="molecule type" value="Genomic_DNA"/>
</dbReference>
<accession>A0ABT1EIA6</accession>
<gene>
    <name evidence="4" type="ORF">NK118_09260</name>
</gene>
<dbReference type="InterPro" id="IPR009057">
    <property type="entry name" value="Homeodomain-like_sf"/>
</dbReference>
<evidence type="ECO:0000256" key="1">
    <source>
        <dbReference type="ARBA" id="ARBA00023125"/>
    </source>
</evidence>
<evidence type="ECO:0000313" key="4">
    <source>
        <dbReference type="EMBL" id="MCP1110437.1"/>
    </source>
</evidence>
<dbReference type="PRINTS" id="PR00455">
    <property type="entry name" value="HTHTETR"/>
</dbReference>
<feature type="DNA-binding region" description="H-T-H motif" evidence="2">
    <location>
        <begin position="29"/>
        <end position="48"/>
    </location>
</feature>
<dbReference type="Gene3D" id="1.10.357.10">
    <property type="entry name" value="Tetracycline Repressor, domain 2"/>
    <property type="match status" value="1"/>
</dbReference>